<feature type="binding site" evidence="12">
    <location>
        <position position="247"/>
    </location>
    <ligand>
        <name>K(+)</name>
        <dbReference type="ChEBI" id="CHEBI:29103"/>
    </ligand>
</feature>
<gene>
    <name evidence="12 14" type="primary">rbsK</name>
    <name evidence="14" type="ORF">D7M11_18275</name>
</gene>
<evidence type="ECO:0000256" key="12">
    <source>
        <dbReference type="HAMAP-Rule" id="MF_01987"/>
    </source>
</evidence>
<reference evidence="14 15" key="1">
    <citation type="journal article" date="2007" name="Int. J. Syst. Evol. Microbiol.">
        <title>Paenibacillus ginsengarvi sp. nov., isolated from soil from ginseng cultivation.</title>
        <authorList>
            <person name="Yoon M.H."/>
            <person name="Ten L.N."/>
            <person name="Im W.T."/>
        </authorList>
    </citation>
    <scope>NUCLEOTIDE SEQUENCE [LARGE SCALE GENOMIC DNA]</scope>
    <source>
        <strain evidence="14 15">KCTC 13059</strain>
    </source>
</reference>
<dbReference type="PANTHER" id="PTHR10584">
    <property type="entry name" value="SUGAR KINASE"/>
    <property type="match status" value="1"/>
</dbReference>
<feature type="binding site" evidence="12">
    <location>
        <position position="185"/>
    </location>
    <ligand>
        <name>ATP</name>
        <dbReference type="ChEBI" id="CHEBI:30616"/>
    </ligand>
</feature>
<feature type="binding site" evidence="12">
    <location>
        <position position="249"/>
    </location>
    <ligand>
        <name>K(+)</name>
        <dbReference type="ChEBI" id="CHEBI:29103"/>
    </ligand>
</feature>
<evidence type="ECO:0000256" key="8">
    <source>
        <dbReference type="ARBA" id="ARBA00022840"/>
    </source>
</evidence>
<comment type="caution">
    <text evidence="14">The sequence shown here is derived from an EMBL/GenBank/DDBJ whole genome shotgun (WGS) entry which is preliminary data.</text>
</comment>
<comment type="cofactor">
    <cofactor evidence="12">
        <name>Mg(2+)</name>
        <dbReference type="ChEBI" id="CHEBI:18420"/>
    </cofactor>
    <text evidence="12">Requires a divalent cation, most likely magnesium in vivo, as an electrophilic catalyst to aid phosphoryl group transfer. It is the chelate of the metal and the nucleotide that is the actual substrate.</text>
</comment>
<keyword evidence="7 12" id="KW-0418">Kinase</keyword>
<dbReference type="InterPro" id="IPR011877">
    <property type="entry name" value="Ribokinase"/>
</dbReference>
<name>A0A3B0CB81_9BACL</name>
<dbReference type="GO" id="GO:0005524">
    <property type="term" value="F:ATP binding"/>
    <property type="evidence" value="ECO:0007669"/>
    <property type="project" value="UniProtKB-UniRule"/>
</dbReference>
<keyword evidence="12" id="KW-0963">Cytoplasm</keyword>
<sequence>MVQGIAVVGSLNMDIVVTVDKLPAEGETLHGRGMSEVPGGKGANQAAAIGKLQTPVRMIGKVGTEGNGTALLRSLEDAGVDTSAVMKTPRAPTGIAVVTVDGDGHNHIIVVPGANGELSKEDIDFQRHVIEQCDIVILQLEVPLETVAYTLRLAKELGKTTVLNPAPARKLDEDILRYVDILIPNEHELQVMAKLDRIDKQTLEQAARQFMEHGVGAVIVTLGEEGCFYADCDRMVLYPARKVKATDTTAAGDSFIGGFVAGYLASRDADAAIRQAQIAAAITVTRHGAQSSLPTRQEVEAVQTEWNE</sequence>
<evidence type="ECO:0000256" key="3">
    <source>
        <dbReference type="ARBA" id="ARBA00016943"/>
    </source>
</evidence>
<comment type="catalytic activity">
    <reaction evidence="12">
        <text>D-ribose + ATP = D-ribose 5-phosphate + ADP + H(+)</text>
        <dbReference type="Rhea" id="RHEA:13697"/>
        <dbReference type="ChEBI" id="CHEBI:15378"/>
        <dbReference type="ChEBI" id="CHEBI:30616"/>
        <dbReference type="ChEBI" id="CHEBI:47013"/>
        <dbReference type="ChEBI" id="CHEBI:78346"/>
        <dbReference type="ChEBI" id="CHEBI:456216"/>
        <dbReference type="EC" id="2.7.1.15"/>
    </reaction>
</comment>
<feature type="binding site" evidence="12">
    <location>
        <position position="292"/>
    </location>
    <ligand>
        <name>K(+)</name>
        <dbReference type="ChEBI" id="CHEBI:29103"/>
    </ligand>
</feature>
<feature type="binding site" evidence="12">
    <location>
        <position position="141"/>
    </location>
    <ligand>
        <name>substrate</name>
    </ligand>
</feature>
<evidence type="ECO:0000256" key="4">
    <source>
        <dbReference type="ARBA" id="ARBA00022679"/>
    </source>
</evidence>
<keyword evidence="9 12" id="KW-0460">Magnesium</keyword>
<evidence type="ECO:0000256" key="7">
    <source>
        <dbReference type="ARBA" id="ARBA00022777"/>
    </source>
</evidence>
<dbReference type="Pfam" id="PF00294">
    <property type="entry name" value="PfkB"/>
    <property type="match status" value="1"/>
</dbReference>
<feature type="binding site" evidence="12">
    <location>
        <position position="283"/>
    </location>
    <ligand>
        <name>K(+)</name>
        <dbReference type="ChEBI" id="CHEBI:29103"/>
    </ligand>
</feature>
<feature type="binding site" evidence="12">
    <location>
        <position position="288"/>
    </location>
    <ligand>
        <name>K(+)</name>
        <dbReference type="ChEBI" id="CHEBI:29103"/>
    </ligand>
</feature>
<dbReference type="NCBIfam" id="TIGR02152">
    <property type="entry name" value="D_ribokin_bact"/>
    <property type="match status" value="1"/>
</dbReference>
<comment type="activity regulation">
    <text evidence="12">Activated by a monovalent cation that binds near, but not in, the active site. The most likely occupant of the site in vivo is potassium. Ion binding induces a conformational change that may alter substrate affinity.</text>
</comment>
<dbReference type="RefSeq" id="WP_120748687.1">
    <property type="nucleotide sequence ID" value="NZ_RBAH01000013.1"/>
</dbReference>
<feature type="binding site" evidence="12">
    <location>
        <position position="253"/>
    </location>
    <ligand>
        <name>substrate</name>
    </ligand>
</feature>
<evidence type="ECO:0000313" key="15">
    <source>
        <dbReference type="Proteomes" id="UP000282311"/>
    </source>
</evidence>
<keyword evidence="6 12" id="KW-0547">Nucleotide-binding</keyword>
<dbReference type="EC" id="2.7.1.15" evidence="2 12"/>
<keyword evidence="8 12" id="KW-0067">ATP-binding</keyword>
<evidence type="ECO:0000256" key="11">
    <source>
        <dbReference type="ARBA" id="ARBA00023277"/>
    </source>
</evidence>
<accession>A0A3B0CB81</accession>
<feature type="binding site" evidence="12">
    <location>
        <position position="286"/>
    </location>
    <ligand>
        <name>K(+)</name>
        <dbReference type="ChEBI" id="CHEBI:29103"/>
    </ligand>
</feature>
<feature type="binding site" evidence="12">
    <location>
        <begin position="221"/>
        <end position="226"/>
    </location>
    <ligand>
        <name>ATP</name>
        <dbReference type="ChEBI" id="CHEBI:30616"/>
    </ligand>
</feature>
<evidence type="ECO:0000256" key="2">
    <source>
        <dbReference type="ARBA" id="ARBA00012035"/>
    </source>
</evidence>
<proteinExistence type="inferred from homology"/>
<dbReference type="InterPro" id="IPR002139">
    <property type="entry name" value="Ribo/fructo_kinase"/>
</dbReference>
<dbReference type="InterPro" id="IPR011611">
    <property type="entry name" value="PfkB_dom"/>
</dbReference>
<dbReference type="Proteomes" id="UP000282311">
    <property type="component" value="Unassembled WGS sequence"/>
</dbReference>
<comment type="caution">
    <text evidence="12">Lacks conserved residue(s) required for the propagation of feature annotation.</text>
</comment>
<comment type="function">
    <text evidence="12">Catalyzes the phosphorylation of ribose at O-5 in a reaction requiring ATP and magnesium. The resulting D-ribose-5-phosphate can then be used either for sythesis of nucleotides, histidine, and tryptophan, or as a component of the pentose phosphate pathway.</text>
</comment>
<feature type="active site" description="Proton acceptor" evidence="12">
    <location>
        <position position="253"/>
    </location>
</feature>
<evidence type="ECO:0000256" key="6">
    <source>
        <dbReference type="ARBA" id="ARBA00022741"/>
    </source>
</evidence>
<evidence type="ECO:0000256" key="10">
    <source>
        <dbReference type="ARBA" id="ARBA00022958"/>
    </source>
</evidence>
<dbReference type="EMBL" id="RBAH01000013">
    <property type="protein sequence ID" value="RKN81934.1"/>
    <property type="molecule type" value="Genomic_DNA"/>
</dbReference>
<comment type="similarity">
    <text evidence="1">Belongs to the carbohydrate kinase pfkB family.</text>
</comment>
<dbReference type="PRINTS" id="PR00990">
    <property type="entry name" value="RIBOKINASE"/>
</dbReference>
<dbReference type="OrthoDB" id="9775849at2"/>
<feature type="domain" description="Carbohydrate kinase PfkB" evidence="13">
    <location>
        <begin position="5"/>
        <end position="296"/>
    </location>
</feature>
<dbReference type="InterPro" id="IPR002173">
    <property type="entry name" value="Carboh/pur_kinase_PfkB_CS"/>
</dbReference>
<feature type="binding site" evidence="12">
    <location>
        <begin position="40"/>
        <end position="44"/>
    </location>
    <ligand>
        <name>substrate</name>
    </ligand>
</feature>
<evidence type="ECO:0000256" key="5">
    <source>
        <dbReference type="ARBA" id="ARBA00022723"/>
    </source>
</evidence>
<dbReference type="CDD" id="cd01174">
    <property type="entry name" value="ribokinase"/>
    <property type="match status" value="1"/>
</dbReference>
<comment type="subcellular location">
    <subcellularLocation>
        <location evidence="12">Cytoplasm</location>
    </subcellularLocation>
</comment>
<dbReference type="Gene3D" id="3.40.1190.20">
    <property type="match status" value="1"/>
</dbReference>
<evidence type="ECO:0000259" key="13">
    <source>
        <dbReference type="Pfam" id="PF00294"/>
    </source>
</evidence>
<evidence type="ECO:0000256" key="1">
    <source>
        <dbReference type="ARBA" id="ARBA00005380"/>
    </source>
</evidence>
<dbReference type="HAMAP" id="MF_01987">
    <property type="entry name" value="Ribokinase"/>
    <property type="match status" value="1"/>
</dbReference>
<dbReference type="InterPro" id="IPR029056">
    <property type="entry name" value="Ribokinase-like"/>
</dbReference>
<comment type="similarity">
    <text evidence="12">Belongs to the carbohydrate kinase PfkB family. Ribokinase subfamily.</text>
</comment>
<dbReference type="GO" id="GO:0046872">
    <property type="term" value="F:metal ion binding"/>
    <property type="evidence" value="ECO:0007669"/>
    <property type="project" value="UniProtKB-KW"/>
</dbReference>
<dbReference type="GO" id="GO:0019303">
    <property type="term" value="P:D-ribose catabolic process"/>
    <property type="evidence" value="ECO:0007669"/>
    <property type="project" value="UniProtKB-UniRule"/>
</dbReference>
<dbReference type="SUPFAM" id="SSF53613">
    <property type="entry name" value="Ribokinase-like"/>
    <property type="match status" value="1"/>
</dbReference>
<keyword evidence="11 12" id="KW-0119">Carbohydrate metabolism</keyword>
<dbReference type="GO" id="GO:0004747">
    <property type="term" value="F:ribokinase activity"/>
    <property type="evidence" value="ECO:0007669"/>
    <property type="project" value="UniProtKB-UniRule"/>
</dbReference>
<evidence type="ECO:0000313" key="14">
    <source>
        <dbReference type="EMBL" id="RKN81934.1"/>
    </source>
</evidence>
<keyword evidence="4 12" id="KW-0808">Transferase</keyword>
<comment type="subunit">
    <text evidence="12">Homodimer.</text>
</comment>
<organism evidence="14 15">
    <name type="scientific">Paenibacillus ginsengarvi</name>
    <dbReference type="NCBI Taxonomy" id="400777"/>
    <lineage>
        <taxon>Bacteria</taxon>
        <taxon>Bacillati</taxon>
        <taxon>Bacillota</taxon>
        <taxon>Bacilli</taxon>
        <taxon>Bacillales</taxon>
        <taxon>Paenibacillaceae</taxon>
        <taxon>Paenibacillus</taxon>
    </lineage>
</organism>
<protein>
    <recommendedName>
        <fullName evidence="3 12">Ribokinase</fullName>
        <shortName evidence="12">RK</shortName>
        <ecNumber evidence="2 12">2.7.1.15</ecNumber>
    </recommendedName>
</protein>
<dbReference type="UniPathway" id="UPA00916">
    <property type="reaction ID" value="UER00889"/>
</dbReference>
<dbReference type="AlphaFoldDB" id="A0A3B0CB81"/>
<keyword evidence="15" id="KW-1185">Reference proteome</keyword>
<dbReference type="PANTHER" id="PTHR10584:SF166">
    <property type="entry name" value="RIBOKINASE"/>
    <property type="match status" value="1"/>
</dbReference>
<feature type="binding site" evidence="12">
    <location>
        <begin position="252"/>
        <end position="253"/>
    </location>
    <ligand>
        <name>ATP</name>
        <dbReference type="ChEBI" id="CHEBI:30616"/>
    </ligand>
</feature>
<evidence type="ECO:0000256" key="9">
    <source>
        <dbReference type="ARBA" id="ARBA00022842"/>
    </source>
</evidence>
<dbReference type="GO" id="GO:0005829">
    <property type="term" value="C:cytosol"/>
    <property type="evidence" value="ECO:0007669"/>
    <property type="project" value="TreeGrafter"/>
</dbReference>
<dbReference type="PROSITE" id="PS00584">
    <property type="entry name" value="PFKB_KINASES_2"/>
    <property type="match status" value="1"/>
</dbReference>
<feature type="binding site" evidence="12">
    <location>
        <begin position="12"/>
        <end position="14"/>
    </location>
    <ligand>
        <name>substrate</name>
    </ligand>
</feature>
<comment type="pathway">
    <text evidence="12">Carbohydrate metabolism; D-ribose degradation; D-ribose 5-phosphate from beta-D-ribopyranose: step 2/2.</text>
</comment>
<keyword evidence="10 12" id="KW-0630">Potassium</keyword>
<keyword evidence="5 12" id="KW-0479">Metal-binding</keyword>